<keyword evidence="3" id="KW-1185">Reference proteome</keyword>
<name>A0A1Z5HU27_9FIRM</name>
<dbReference type="AlphaFoldDB" id="A0A1Z5HU27"/>
<evidence type="ECO:0008006" key="4">
    <source>
        <dbReference type="Google" id="ProtNLM"/>
    </source>
</evidence>
<reference evidence="3" key="1">
    <citation type="journal article" date="2017" name="Appl. Environ. Microbiol.">
        <title>Genomic analysis of Calderihabitans maritimus KKC1, a thermophilic hydrogenogenic carboxydotrophic bacterium isolated from marine sediment.</title>
        <authorList>
            <person name="Omae K."/>
            <person name="Yoneda Y."/>
            <person name="Fukuyama Y."/>
            <person name="Yoshida T."/>
            <person name="Sako Y."/>
        </authorList>
    </citation>
    <scope>NUCLEOTIDE SEQUENCE [LARGE SCALE GENOMIC DNA]</scope>
    <source>
        <strain evidence="3">KKC1</strain>
    </source>
</reference>
<keyword evidence="1" id="KW-0175">Coiled coil</keyword>
<feature type="coiled-coil region" evidence="1">
    <location>
        <begin position="18"/>
        <end position="88"/>
    </location>
</feature>
<dbReference type="Pfam" id="PF11068">
    <property type="entry name" value="YlqD"/>
    <property type="match status" value="1"/>
</dbReference>
<protein>
    <recommendedName>
        <fullName evidence="4">YlqD protein</fullName>
    </recommendedName>
</protein>
<organism evidence="2 3">
    <name type="scientific">Calderihabitans maritimus</name>
    <dbReference type="NCBI Taxonomy" id="1246530"/>
    <lineage>
        <taxon>Bacteria</taxon>
        <taxon>Bacillati</taxon>
        <taxon>Bacillota</taxon>
        <taxon>Clostridia</taxon>
        <taxon>Neomoorellales</taxon>
        <taxon>Calderihabitantaceae</taxon>
        <taxon>Calderihabitans</taxon>
    </lineage>
</organism>
<dbReference type="Proteomes" id="UP000197032">
    <property type="component" value="Unassembled WGS sequence"/>
</dbReference>
<dbReference type="EMBL" id="BDGJ01000101">
    <property type="protein sequence ID" value="GAW92825.1"/>
    <property type="molecule type" value="Genomic_DNA"/>
</dbReference>
<comment type="caution">
    <text evidence="2">The sequence shown here is derived from an EMBL/GenBank/DDBJ whole genome shotgun (WGS) entry which is preliminary data.</text>
</comment>
<gene>
    <name evidence="2" type="ORF">KKC1_19740</name>
</gene>
<sequence length="146" mass="16952">MKSLTIIQPITIKAKVTLHLKEKLIRDIRAALQKLEAELQRLEFTGKRLIAEWEKQKPDQVVVIKRQLEGEKQKRMEARNQLLQKLKEVQEMEIGQEIKQGTVNRLVEVQIGDYWEKISGVEIVLEDNKIIDIRYPDAIGEGCHDG</sequence>
<evidence type="ECO:0000313" key="3">
    <source>
        <dbReference type="Proteomes" id="UP000197032"/>
    </source>
</evidence>
<accession>A0A1Z5HU27</accession>
<evidence type="ECO:0000256" key="1">
    <source>
        <dbReference type="SAM" id="Coils"/>
    </source>
</evidence>
<proteinExistence type="predicted"/>
<dbReference type="Gene3D" id="6.10.140.1110">
    <property type="match status" value="1"/>
</dbReference>
<dbReference type="InterPro" id="IPR021297">
    <property type="entry name" value="YlqD"/>
</dbReference>
<dbReference type="RefSeq" id="WP_192868155.1">
    <property type="nucleotide sequence ID" value="NZ_BDGJ01000101.1"/>
</dbReference>
<evidence type="ECO:0000313" key="2">
    <source>
        <dbReference type="EMBL" id="GAW92825.1"/>
    </source>
</evidence>